<keyword evidence="1" id="KW-0472">Membrane</keyword>
<accession>A0A7W9A386</accession>
<name>A0A7W9A386_9CAUL</name>
<dbReference type="EMBL" id="JACIJB010000004">
    <property type="protein sequence ID" value="MBB5660631.1"/>
    <property type="molecule type" value="Genomic_DNA"/>
</dbReference>
<sequence>MPDMMSALPVSGLMETWVLPVLLALGLAAASGLRIFVPLFMAALAAKFQLFGIELNDGMLWMTSNTAIAALGLATIIEIVSDKVPVLDNALHAVGLIARPVAGAMVAGSMFVGLDPTAAAIAGIIVGAPTALAFGAAQGGTRAASTLSTAGMANPLLSVVDDVMSVGTVLIAFLMPLLIPVVVLIGFLVLRSVYRHWRKGNAPTALPTLSARRRT</sequence>
<reference evidence="3 4" key="1">
    <citation type="submission" date="2020-08" db="EMBL/GenBank/DDBJ databases">
        <title>Genomic Encyclopedia of Type Strains, Phase IV (KMG-IV): sequencing the most valuable type-strain genomes for metagenomic binning, comparative biology and taxonomic classification.</title>
        <authorList>
            <person name="Goeker M."/>
        </authorList>
    </citation>
    <scope>NUCLEOTIDE SEQUENCE [LARGE SCALE GENOMIC DNA]</scope>
    <source>
        <strain evidence="3 4">DSM 24448</strain>
    </source>
</reference>
<dbReference type="Pfam" id="PF13548">
    <property type="entry name" value="DUF4126"/>
    <property type="match status" value="1"/>
</dbReference>
<evidence type="ECO:0000256" key="1">
    <source>
        <dbReference type="SAM" id="Phobius"/>
    </source>
</evidence>
<comment type="caution">
    <text evidence="3">The sequence shown here is derived from an EMBL/GenBank/DDBJ whole genome shotgun (WGS) entry which is preliminary data.</text>
</comment>
<keyword evidence="1" id="KW-0812">Transmembrane</keyword>
<feature type="transmembrane region" description="Helical" evidence="1">
    <location>
        <begin position="61"/>
        <end position="81"/>
    </location>
</feature>
<evidence type="ECO:0000313" key="4">
    <source>
        <dbReference type="Proteomes" id="UP000548978"/>
    </source>
</evidence>
<proteinExistence type="predicted"/>
<keyword evidence="1" id="KW-1133">Transmembrane helix</keyword>
<protein>
    <recommendedName>
        <fullName evidence="2">DUF4126 domain-containing protein</fullName>
    </recommendedName>
</protein>
<feature type="transmembrane region" description="Helical" evidence="1">
    <location>
        <begin position="93"/>
        <end position="112"/>
    </location>
</feature>
<dbReference type="Proteomes" id="UP000548978">
    <property type="component" value="Unassembled WGS sequence"/>
</dbReference>
<feature type="transmembrane region" description="Helical" evidence="1">
    <location>
        <begin position="166"/>
        <end position="190"/>
    </location>
</feature>
<evidence type="ECO:0000313" key="3">
    <source>
        <dbReference type="EMBL" id="MBB5660631.1"/>
    </source>
</evidence>
<gene>
    <name evidence="3" type="ORF">FHS65_001377</name>
</gene>
<dbReference type="AlphaFoldDB" id="A0A7W9A386"/>
<dbReference type="InterPro" id="IPR025196">
    <property type="entry name" value="DUF4126"/>
</dbReference>
<evidence type="ECO:0000259" key="2">
    <source>
        <dbReference type="Pfam" id="PF13548"/>
    </source>
</evidence>
<dbReference type="RefSeq" id="WP_206423394.1">
    <property type="nucleotide sequence ID" value="NZ_JACIJB010000004.1"/>
</dbReference>
<organism evidence="3 4">
    <name type="scientific">Brevundimonas halotolerans</name>
    <dbReference type="NCBI Taxonomy" id="69670"/>
    <lineage>
        <taxon>Bacteria</taxon>
        <taxon>Pseudomonadati</taxon>
        <taxon>Pseudomonadota</taxon>
        <taxon>Alphaproteobacteria</taxon>
        <taxon>Caulobacterales</taxon>
        <taxon>Caulobacteraceae</taxon>
        <taxon>Brevundimonas</taxon>
    </lineage>
</organism>
<keyword evidence="4" id="KW-1185">Reference proteome</keyword>
<feature type="transmembrane region" description="Helical" evidence="1">
    <location>
        <begin position="118"/>
        <end position="136"/>
    </location>
</feature>
<feature type="domain" description="DUF4126" evidence="2">
    <location>
        <begin position="21"/>
        <end position="191"/>
    </location>
</feature>